<accession>A0A2Z6B1L5</accession>
<dbReference type="OrthoDB" id="5471202at2"/>
<protein>
    <submittedName>
        <fullName evidence="1">Uncharacterized protein</fullName>
    </submittedName>
</protein>
<gene>
    <name evidence="1" type="ORF">DFE_2656</name>
</gene>
<organism evidence="1 2">
    <name type="scientific">Desulfovibrio ferrophilus</name>
    <dbReference type="NCBI Taxonomy" id="241368"/>
    <lineage>
        <taxon>Bacteria</taxon>
        <taxon>Pseudomonadati</taxon>
        <taxon>Thermodesulfobacteriota</taxon>
        <taxon>Desulfovibrionia</taxon>
        <taxon>Desulfovibrionales</taxon>
        <taxon>Desulfovibrionaceae</taxon>
        <taxon>Desulfovibrio</taxon>
    </lineage>
</organism>
<sequence length="136" mass="15580">MLSEKPYLTLFDDNGDCAGVWISPELWEQAKDQLQPILSELCDEPAAAPDVFPEPMEDWQCFIDYWDLPYPLTMDVDCDHCGAHTDDWQKDAPRLFRLKAASLGGLTTFECQTCQARIMKKHFKDGLKSETVPYTE</sequence>
<dbReference type="EMBL" id="AP017378">
    <property type="protein sequence ID" value="BBD09382.1"/>
    <property type="molecule type" value="Genomic_DNA"/>
</dbReference>
<dbReference type="RefSeq" id="WP_126380295.1">
    <property type="nucleotide sequence ID" value="NZ_AP017378.1"/>
</dbReference>
<dbReference type="KEGG" id="dfl:DFE_2656"/>
<dbReference type="AlphaFoldDB" id="A0A2Z6B1L5"/>
<evidence type="ECO:0000313" key="2">
    <source>
        <dbReference type="Proteomes" id="UP000269883"/>
    </source>
</evidence>
<dbReference type="Proteomes" id="UP000269883">
    <property type="component" value="Chromosome"/>
</dbReference>
<proteinExistence type="predicted"/>
<reference evidence="1 2" key="1">
    <citation type="journal article" date="2018" name="Sci. Adv.">
        <title>Multi-heme cytochromes provide a pathway for survival in energy-limited environments.</title>
        <authorList>
            <person name="Deng X."/>
            <person name="Dohmae N."/>
            <person name="Nealson K.H."/>
            <person name="Hashimoto K."/>
            <person name="Okamoto A."/>
        </authorList>
    </citation>
    <scope>NUCLEOTIDE SEQUENCE [LARGE SCALE GENOMIC DNA]</scope>
    <source>
        <strain evidence="1 2">IS5</strain>
    </source>
</reference>
<evidence type="ECO:0000313" key="1">
    <source>
        <dbReference type="EMBL" id="BBD09382.1"/>
    </source>
</evidence>
<name>A0A2Z6B1L5_9BACT</name>
<keyword evidence="2" id="KW-1185">Reference proteome</keyword>